<name>A0AAV5LKQ2_9ROSI</name>
<reference evidence="1 2" key="1">
    <citation type="journal article" date="2021" name="Commun. Biol.">
        <title>The genome of Shorea leprosula (Dipterocarpaceae) highlights the ecological relevance of drought in aseasonal tropical rainforests.</title>
        <authorList>
            <person name="Ng K.K.S."/>
            <person name="Kobayashi M.J."/>
            <person name="Fawcett J.A."/>
            <person name="Hatakeyama M."/>
            <person name="Paape T."/>
            <person name="Ng C.H."/>
            <person name="Ang C.C."/>
            <person name="Tnah L.H."/>
            <person name="Lee C.T."/>
            <person name="Nishiyama T."/>
            <person name="Sese J."/>
            <person name="O'Brien M.J."/>
            <person name="Copetti D."/>
            <person name="Mohd Noor M.I."/>
            <person name="Ong R.C."/>
            <person name="Putra M."/>
            <person name="Sireger I.Z."/>
            <person name="Indrioko S."/>
            <person name="Kosugi Y."/>
            <person name="Izuno A."/>
            <person name="Isagi Y."/>
            <person name="Lee S.L."/>
            <person name="Shimizu K.K."/>
        </authorList>
    </citation>
    <scope>NUCLEOTIDE SEQUENCE [LARGE SCALE GENOMIC DNA]</scope>
    <source>
        <strain evidence="1">214</strain>
    </source>
</reference>
<protein>
    <submittedName>
        <fullName evidence="1">Uncharacterized protein</fullName>
    </submittedName>
</protein>
<evidence type="ECO:0000313" key="2">
    <source>
        <dbReference type="Proteomes" id="UP001054252"/>
    </source>
</evidence>
<accession>A0AAV5LKQ2</accession>
<sequence>MVSMCALKDVCSGHGQIDSISKGDFLVGYIFLTCGIEVIYDVTQWETFANLLRCLLETKLIMCMIQEVLNFLFD</sequence>
<dbReference type="Proteomes" id="UP001054252">
    <property type="component" value="Unassembled WGS sequence"/>
</dbReference>
<keyword evidence="2" id="KW-1185">Reference proteome</keyword>
<dbReference type="AlphaFoldDB" id="A0AAV5LKQ2"/>
<organism evidence="1 2">
    <name type="scientific">Rubroshorea leprosula</name>
    <dbReference type="NCBI Taxonomy" id="152421"/>
    <lineage>
        <taxon>Eukaryota</taxon>
        <taxon>Viridiplantae</taxon>
        <taxon>Streptophyta</taxon>
        <taxon>Embryophyta</taxon>
        <taxon>Tracheophyta</taxon>
        <taxon>Spermatophyta</taxon>
        <taxon>Magnoliopsida</taxon>
        <taxon>eudicotyledons</taxon>
        <taxon>Gunneridae</taxon>
        <taxon>Pentapetalae</taxon>
        <taxon>rosids</taxon>
        <taxon>malvids</taxon>
        <taxon>Malvales</taxon>
        <taxon>Dipterocarpaceae</taxon>
        <taxon>Rubroshorea</taxon>
    </lineage>
</organism>
<evidence type="ECO:0000313" key="1">
    <source>
        <dbReference type="EMBL" id="GKV37107.1"/>
    </source>
</evidence>
<dbReference type="EMBL" id="BPVZ01000120">
    <property type="protein sequence ID" value="GKV37107.1"/>
    <property type="molecule type" value="Genomic_DNA"/>
</dbReference>
<gene>
    <name evidence="1" type="ORF">SLEP1_g45171</name>
</gene>
<comment type="caution">
    <text evidence="1">The sequence shown here is derived from an EMBL/GenBank/DDBJ whole genome shotgun (WGS) entry which is preliminary data.</text>
</comment>
<proteinExistence type="predicted"/>